<dbReference type="EMBL" id="PFBY01000039">
    <property type="protein sequence ID" value="PIR76160.1"/>
    <property type="molecule type" value="Genomic_DNA"/>
</dbReference>
<dbReference type="PANTHER" id="PTHR10584:SF166">
    <property type="entry name" value="RIBOKINASE"/>
    <property type="match status" value="1"/>
</dbReference>
<protein>
    <recommendedName>
        <fullName evidence="3">Carbohydrate kinase PfkB domain-containing protein</fullName>
    </recommendedName>
</protein>
<keyword evidence="2" id="KW-0418">Kinase</keyword>
<dbReference type="GO" id="GO:0006796">
    <property type="term" value="P:phosphate-containing compound metabolic process"/>
    <property type="evidence" value="ECO:0007669"/>
    <property type="project" value="UniProtKB-ARBA"/>
</dbReference>
<sequence>MLDLITIGDSLVDIFFVIDEGNTGCTLDKNQKKLCFNYAEKMSIEQSTHAVGGNAANVAVGAKKTGLNTAIVTELGDDINGQVVLDALQKADVDLSLITIHKHKETRYSVVLNYASERTILSYHAERKYTLPVLPDTAWIYYTSLGKHFDILQKQLVTYLKKHPDVQLAMNPGSYQFSHGLETVQQLLPQVSVLIVNKEEASKLANKTTRSSIPSLLKSLLTKGPHTVVITDGTRGSYAAQGKEQYMMPSYPIKAEAKTGAGDAYTSGFLSAIIHGKDIQEAMMWGTANAGGVIQKFGAQEGLLSKKGILTVLETHSTLRPKKL</sequence>
<evidence type="ECO:0000313" key="4">
    <source>
        <dbReference type="EMBL" id="PIR76160.1"/>
    </source>
</evidence>
<comment type="caution">
    <text evidence="4">The sequence shown here is derived from an EMBL/GenBank/DDBJ whole genome shotgun (WGS) entry which is preliminary data.</text>
</comment>
<feature type="domain" description="Carbohydrate kinase PfkB" evidence="3">
    <location>
        <begin position="26"/>
        <end position="302"/>
    </location>
</feature>
<name>A0A2H0TVH8_9BACT</name>
<dbReference type="Proteomes" id="UP000231530">
    <property type="component" value="Unassembled WGS sequence"/>
</dbReference>
<evidence type="ECO:0000259" key="3">
    <source>
        <dbReference type="Pfam" id="PF00294"/>
    </source>
</evidence>
<dbReference type="SUPFAM" id="SSF53613">
    <property type="entry name" value="Ribokinase-like"/>
    <property type="match status" value="1"/>
</dbReference>
<proteinExistence type="predicted"/>
<dbReference type="InterPro" id="IPR029056">
    <property type="entry name" value="Ribokinase-like"/>
</dbReference>
<dbReference type="GO" id="GO:0016301">
    <property type="term" value="F:kinase activity"/>
    <property type="evidence" value="ECO:0007669"/>
    <property type="project" value="UniProtKB-KW"/>
</dbReference>
<dbReference type="AlphaFoldDB" id="A0A2H0TVH8"/>
<evidence type="ECO:0000313" key="5">
    <source>
        <dbReference type="Proteomes" id="UP000231530"/>
    </source>
</evidence>
<organism evidence="4 5">
    <name type="scientific">Candidatus Magasanikbacteria bacterium CG10_big_fil_rev_8_21_14_0_10_42_10</name>
    <dbReference type="NCBI Taxonomy" id="1974649"/>
    <lineage>
        <taxon>Bacteria</taxon>
        <taxon>Candidatus Magasanikiibacteriota</taxon>
    </lineage>
</organism>
<dbReference type="Gene3D" id="3.40.1190.20">
    <property type="match status" value="1"/>
</dbReference>
<dbReference type="InterPro" id="IPR002139">
    <property type="entry name" value="Ribo/fructo_kinase"/>
</dbReference>
<evidence type="ECO:0000256" key="1">
    <source>
        <dbReference type="ARBA" id="ARBA00022679"/>
    </source>
</evidence>
<gene>
    <name evidence="4" type="ORF">COU32_03625</name>
</gene>
<dbReference type="PANTHER" id="PTHR10584">
    <property type="entry name" value="SUGAR KINASE"/>
    <property type="match status" value="1"/>
</dbReference>
<dbReference type="InterPro" id="IPR011611">
    <property type="entry name" value="PfkB_dom"/>
</dbReference>
<evidence type="ECO:0000256" key="2">
    <source>
        <dbReference type="ARBA" id="ARBA00022777"/>
    </source>
</evidence>
<keyword evidence="1" id="KW-0808">Transferase</keyword>
<dbReference type="PRINTS" id="PR00990">
    <property type="entry name" value="RIBOKINASE"/>
</dbReference>
<accession>A0A2H0TVH8</accession>
<reference evidence="5" key="1">
    <citation type="submission" date="2017-09" db="EMBL/GenBank/DDBJ databases">
        <title>Depth-based differentiation of microbial function through sediment-hosted aquifers and enrichment of novel symbionts in the deep terrestrial subsurface.</title>
        <authorList>
            <person name="Probst A.J."/>
            <person name="Ladd B."/>
            <person name="Jarett J.K."/>
            <person name="Geller-Mcgrath D.E."/>
            <person name="Sieber C.M.K."/>
            <person name="Emerson J.B."/>
            <person name="Anantharaman K."/>
            <person name="Thomas B.C."/>
            <person name="Malmstrom R."/>
            <person name="Stieglmeier M."/>
            <person name="Klingl A."/>
            <person name="Woyke T."/>
            <person name="Ryan C.M."/>
            <person name="Banfield J.F."/>
        </authorList>
    </citation>
    <scope>NUCLEOTIDE SEQUENCE [LARGE SCALE GENOMIC DNA]</scope>
</reference>
<dbReference type="Pfam" id="PF00294">
    <property type="entry name" value="PfkB"/>
    <property type="match status" value="1"/>
</dbReference>